<dbReference type="InterPro" id="IPR011009">
    <property type="entry name" value="Kinase-like_dom_sf"/>
</dbReference>
<dbReference type="SUPFAM" id="SSF56112">
    <property type="entry name" value="Protein kinase-like (PK-like)"/>
    <property type="match status" value="1"/>
</dbReference>
<sequence>MHVIPVTQRIFFAPYSASNTTVVCLYAQCGRQLNESEIIRMNRYEYGQLAEGMWGVEPTVLHVARALNELGLDGALRQILSFVSSDEEQQVFRICMNERRKRAASEIAAPGSYYHTKGGYGFHLFSSTEVEPSAPPRNFVLALDKKNASETGPLVVVPRRLPGPCSSPQTGAKNRVELGGKPMYREVFVCSSDEEENTRAALTELHMLLRFHHPGLPQIYAYAYDETLCSQGIIRLELYMPWYELGSVTQWIRSTKPGDWTTHCRIHALYTLAQTLSFMHNNETRTDFGFHRNLSASTVMLYSQCQFILTDCTKAMILNIRSDERRAESGGDGEDSRQTWTMNTILACQREDVMGFAQLCLEIWSHHLWEDSDYTIQLSSMTKEEKADCVSTYSIEIAIFELHIFSSYFSQSARNSLTSTHTPLAFTHYPLVKTRNSSVTTRSSLAFTD</sequence>
<dbReference type="AlphaFoldDB" id="A0A183AE40"/>
<accession>A0A183AE40</accession>
<evidence type="ECO:0000313" key="1">
    <source>
        <dbReference type="EMBL" id="VDP74901.1"/>
    </source>
</evidence>
<gene>
    <name evidence="1" type="ORF">ECPE_LOCUS5225</name>
</gene>
<name>A0A183AE40_9TREM</name>
<dbReference type="OrthoDB" id="4062651at2759"/>
<reference evidence="1 2" key="2">
    <citation type="submission" date="2018-11" db="EMBL/GenBank/DDBJ databases">
        <authorList>
            <consortium name="Pathogen Informatics"/>
        </authorList>
    </citation>
    <scope>NUCLEOTIDE SEQUENCE [LARGE SCALE GENOMIC DNA]</scope>
    <source>
        <strain evidence="1 2">Egypt</strain>
    </source>
</reference>
<dbReference type="Gene3D" id="1.10.510.10">
    <property type="entry name" value="Transferase(Phosphotransferase) domain 1"/>
    <property type="match status" value="1"/>
</dbReference>
<dbReference type="EMBL" id="UZAN01042070">
    <property type="protein sequence ID" value="VDP74901.1"/>
    <property type="molecule type" value="Genomic_DNA"/>
</dbReference>
<reference evidence="3" key="1">
    <citation type="submission" date="2016-06" db="UniProtKB">
        <authorList>
            <consortium name="WormBaseParasite"/>
        </authorList>
    </citation>
    <scope>IDENTIFICATION</scope>
</reference>
<proteinExistence type="predicted"/>
<dbReference type="WBParaSite" id="ECPE_0000523701-mRNA-1">
    <property type="protein sequence ID" value="ECPE_0000523701-mRNA-1"/>
    <property type="gene ID" value="ECPE_0000523701"/>
</dbReference>
<protein>
    <submittedName>
        <fullName evidence="3">Protein kinase domain-containing protein</fullName>
    </submittedName>
</protein>
<organism evidence="3">
    <name type="scientific">Echinostoma caproni</name>
    <dbReference type="NCBI Taxonomy" id="27848"/>
    <lineage>
        <taxon>Eukaryota</taxon>
        <taxon>Metazoa</taxon>
        <taxon>Spiralia</taxon>
        <taxon>Lophotrochozoa</taxon>
        <taxon>Platyhelminthes</taxon>
        <taxon>Trematoda</taxon>
        <taxon>Digenea</taxon>
        <taxon>Plagiorchiida</taxon>
        <taxon>Echinostomata</taxon>
        <taxon>Echinostomatoidea</taxon>
        <taxon>Echinostomatidae</taxon>
        <taxon>Echinostoma</taxon>
    </lineage>
</organism>
<dbReference type="Proteomes" id="UP000272942">
    <property type="component" value="Unassembled WGS sequence"/>
</dbReference>
<evidence type="ECO:0000313" key="2">
    <source>
        <dbReference type="Proteomes" id="UP000272942"/>
    </source>
</evidence>
<evidence type="ECO:0000313" key="3">
    <source>
        <dbReference type="WBParaSite" id="ECPE_0000523701-mRNA-1"/>
    </source>
</evidence>
<keyword evidence="2" id="KW-1185">Reference proteome</keyword>